<feature type="transmembrane region" description="Helical" evidence="1">
    <location>
        <begin position="12"/>
        <end position="35"/>
    </location>
</feature>
<proteinExistence type="predicted"/>
<evidence type="ECO:0000256" key="1">
    <source>
        <dbReference type="SAM" id="Phobius"/>
    </source>
</evidence>
<reference evidence="2 3" key="1">
    <citation type="submission" date="2019-03" db="EMBL/GenBank/DDBJ databases">
        <authorList>
            <consortium name="Pathogen Informatics"/>
        </authorList>
    </citation>
    <scope>NUCLEOTIDE SEQUENCE [LARGE SCALE GENOMIC DNA]</scope>
    <source>
        <strain evidence="2 3">NCTC12998</strain>
    </source>
</reference>
<name>A0A485BQT9_RAOPL</name>
<accession>A0A485BQT9</accession>
<dbReference type="Proteomes" id="UP000345637">
    <property type="component" value="Unassembled WGS sequence"/>
</dbReference>
<gene>
    <name evidence="2" type="ORF">NCTC12998_04393</name>
</gene>
<keyword evidence="1" id="KW-0472">Membrane</keyword>
<evidence type="ECO:0000313" key="2">
    <source>
        <dbReference type="EMBL" id="VFS73958.1"/>
    </source>
</evidence>
<evidence type="ECO:0000313" key="3">
    <source>
        <dbReference type="Proteomes" id="UP000345637"/>
    </source>
</evidence>
<dbReference type="AlphaFoldDB" id="A0A485BQT9"/>
<organism evidence="2 3">
    <name type="scientific">Raoultella planticola</name>
    <name type="common">Klebsiella planticola</name>
    <dbReference type="NCBI Taxonomy" id="575"/>
    <lineage>
        <taxon>Bacteria</taxon>
        <taxon>Pseudomonadati</taxon>
        <taxon>Pseudomonadota</taxon>
        <taxon>Gammaproteobacteria</taxon>
        <taxon>Enterobacterales</taxon>
        <taxon>Enterobacteriaceae</taxon>
        <taxon>Klebsiella/Raoultella group</taxon>
        <taxon>Raoultella</taxon>
    </lineage>
</organism>
<protein>
    <submittedName>
        <fullName evidence="2">Uncharacterized protein</fullName>
    </submittedName>
</protein>
<keyword evidence="1" id="KW-0812">Transmembrane</keyword>
<sequence length="51" mass="5571">MSTAIYSGPVALSFGGADLSWIIGLLVVSPVYYYLSRAKTVKKMAFVKEKI</sequence>
<dbReference type="EMBL" id="CAADJE010000025">
    <property type="protein sequence ID" value="VFS73958.1"/>
    <property type="molecule type" value="Genomic_DNA"/>
</dbReference>
<keyword evidence="1" id="KW-1133">Transmembrane helix</keyword>